<dbReference type="PANTHER" id="PTHR39603:SF1">
    <property type="entry name" value="CYANOVIRIN-N DOMAIN-CONTAINING PROTEIN"/>
    <property type="match status" value="1"/>
</dbReference>
<dbReference type="PANTHER" id="PTHR39603">
    <property type="entry name" value="CYANOVIRIN-N DOMAIN-CONTAINING PROTEIN"/>
    <property type="match status" value="1"/>
</dbReference>
<feature type="signal peptide" evidence="1">
    <location>
        <begin position="1"/>
        <end position="20"/>
    </location>
</feature>
<name>A0A1Y1ZW20_9PLEO</name>
<gene>
    <name evidence="2" type="ORF">BCR34DRAFT_613085</name>
</gene>
<evidence type="ECO:0000313" key="3">
    <source>
        <dbReference type="Proteomes" id="UP000193144"/>
    </source>
</evidence>
<dbReference type="AlphaFoldDB" id="A0A1Y1ZW20"/>
<dbReference type="Proteomes" id="UP000193144">
    <property type="component" value="Unassembled WGS sequence"/>
</dbReference>
<dbReference type="OrthoDB" id="2112446at2759"/>
<dbReference type="EMBL" id="MCFA01000037">
    <property type="protein sequence ID" value="ORY13955.1"/>
    <property type="molecule type" value="Genomic_DNA"/>
</dbReference>
<evidence type="ECO:0000313" key="2">
    <source>
        <dbReference type="EMBL" id="ORY13955.1"/>
    </source>
</evidence>
<comment type="caution">
    <text evidence="2">The sequence shown here is derived from an EMBL/GenBank/DDBJ whole genome shotgun (WGS) entry which is preliminary data.</text>
</comment>
<accession>A0A1Y1ZW20</accession>
<protein>
    <recommendedName>
        <fullName evidence="4">Secreted protein</fullName>
    </recommendedName>
</protein>
<proteinExistence type="predicted"/>
<feature type="chain" id="PRO_5013096005" description="Secreted protein" evidence="1">
    <location>
        <begin position="21"/>
        <end position="179"/>
    </location>
</feature>
<sequence>MVKLFLPTFAALALTVSVAAVPTASNAAAAAPFTFSQWIEDIIANPDGQHLSPEEAVAAKNAAVGAESPANPLLKRKPNCDGFGHANAKNAASCLDYLAKKGAKGTKCEVKQPTQSFCKIGNAEIIGSVSNHYPQSVNCNDVARTGGKIFDSCWRADDTVGGAEWCINNNVIYVILSKV</sequence>
<organism evidence="2 3">
    <name type="scientific">Clohesyomyces aquaticus</name>
    <dbReference type="NCBI Taxonomy" id="1231657"/>
    <lineage>
        <taxon>Eukaryota</taxon>
        <taxon>Fungi</taxon>
        <taxon>Dikarya</taxon>
        <taxon>Ascomycota</taxon>
        <taxon>Pezizomycotina</taxon>
        <taxon>Dothideomycetes</taxon>
        <taxon>Pleosporomycetidae</taxon>
        <taxon>Pleosporales</taxon>
        <taxon>Lindgomycetaceae</taxon>
        <taxon>Clohesyomyces</taxon>
    </lineage>
</organism>
<reference evidence="2 3" key="1">
    <citation type="submission" date="2016-07" db="EMBL/GenBank/DDBJ databases">
        <title>Pervasive Adenine N6-methylation of Active Genes in Fungi.</title>
        <authorList>
            <consortium name="DOE Joint Genome Institute"/>
            <person name="Mondo S.J."/>
            <person name="Dannebaum R.O."/>
            <person name="Kuo R.C."/>
            <person name="Labutti K."/>
            <person name="Haridas S."/>
            <person name="Kuo A."/>
            <person name="Salamov A."/>
            <person name="Ahrendt S.R."/>
            <person name="Lipzen A."/>
            <person name="Sullivan W."/>
            <person name="Andreopoulos W.B."/>
            <person name="Clum A."/>
            <person name="Lindquist E."/>
            <person name="Daum C."/>
            <person name="Ramamoorthy G.K."/>
            <person name="Gryganskyi A."/>
            <person name="Culley D."/>
            <person name="Magnuson J.K."/>
            <person name="James T.Y."/>
            <person name="O'Malley M.A."/>
            <person name="Stajich J.E."/>
            <person name="Spatafora J.W."/>
            <person name="Visel A."/>
            <person name="Grigoriev I.V."/>
        </authorList>
    </citation>
    <scope>NUCLEOTIDE SEQUENCE [LARGE SCALE GENOMIC DNA]</scope>
    <source>
        <strain evidence="2 3">CBS 115471</strain>
    </source>
</reference>
<dbReference type="STRING" id="1231657.A0A1Y1ZW20"/>
<evidence type="ECO:0000256" key="1">
    <source>
        <dbReference type="SAM" id="SignalP"/>
    </source>
</evidence>
<keyword evidence="3" id="KW-1185">Reference proteome</keyword>
<keyword evidence="1" id="KW-0732">Signal</keyword>
<evidence type="ECO:0008006" key="4">
    <source>
        <dbReference type="Google" id="ProtNLM"/>
    </source>
</evidence>